<gene>
    <name evidence="2" type="ORF">M407DRAFT_245713</name>
</gene>
<feature type="region of interest" description="Disordered" evidence="1">
    <location>
        <begin position="1"/>
        <end position="89"/>
    </location>
</feature>
<reference evidence="3" key="2">
    <citation type="submission" date="2015-01" db="EMBL/GenBank/DDBJ databases">
        <title>Evolutionary Origins and Diversification of the Mycorrhizal Mutualists.</title>
        <authorList>
            <consortium name="DOE Joint Genome Institute"/>
            <consortium name="Mycorrhizal Genomics Consortium"/>
            <person name="Kohler A."/>
            <person name="Kuo A."/>
            <person name="Nagy L.G."/>
            <person name="Floudas D."/>
            <person name="Copeland A."/>
            <person name="Barry K.W."/>
            <person name="Cichocki N."/>
            <person name="Veneault-Fourrey C."/>
            <person name="LaButti K."/>
            <person name="Lindquist E.A."/>
            <person name="Lipzen A."/>
            <person name="Lundell T."/>
            <person name="Morin E."/>
            <person name="Murat C."/>
            <person name="Riley R."/>
            <person name="Ohm R."/>
            <person name="Sun H."/>
            <person name="Tunlid A."/>
            <person name="Henrissat B."/>
            <person name="Grigoriev I.V."/>
            <person name="Hibbett D.S."/>
            <person name="Martin F."/>
        </authorList>
    </citation>
    <scope>NUCLEOTIDE SEQUENCE [LARGE SCALE GENOMIC DNA]</scope>
    <source>
        <strain evidence="3">MUT 4182</strain>
    </source>
</reference>
<evidence type="ECO:0000313" key="3">
    <source>
        <dbReference type="Proteomes" id="UP000054248"/>
    </source>
</evidence>
<protein>
    <submittedName>
        <fullName evidence="2">Uncharacterized protein</fullName>
    </submittedName>
</protein>
<dbReference type="EMBL" id="KN823165">
    <property type="protein sequence ID" value="KIO20685.1"/>
    <property type="molecule type" value="Genomic_DNA"/>
</dbReference>
<dbReference type="HOGENOM" id="CLU_2456421_0_0_1"/>
<feature type="compositionally biased region" description="Basic residues" evidence="1">
    <location>
        <begin position="1"/>
        <end position="10"/>
    </location>
</feature>
<evidence type="ECO:0000256" key="1">
    <source>
        <dbReference type="SAM" id="MobiDB-lite"/>
    </source>
</evidence>
<organism evidence="2 3">
    <name type="scientific">Tulasnella calospora MUT 4182</name>
    <dbReference type="NCBI Taxonomy" id="1051891"/>
    <lineage>
        <taxon>Eukaryota</taxon>
        <taxon>Fungi</taxon>
        <taxon>Dikarya</taxon>
        <taxon>Basidiomycota</taxon>
        <taxon>Agaricomycotina</taxon>
        <taxon>Agaricomycetes</taxon>
        <taxon>Cantharellales</taxon>
        <taxon>Tulasnellaceae</taxon>
        <taxon>Tulasnella</taxon>
    </lineage>
</organism>
<feature type="compositionally biased region" description="Low complexity" evidence="1">
    <location>
        <begin position="50"/>
        <end position="62"/>
    </location>
</feature>
<proteinExistence type="predicted"/>
<feature type="compositionally biased region" description="Basic and acidic residues" evidence="1">
    <location>
        <begin position="69"/>
        <end position="89"/>
    </location>
</feature>
<reference evidence="2 3" key="1">
    <citation type="submission" date="2014-04" db="EMBL/GenBank/DDBJ databases">
        <authorList>
            <consortium name="DOE Joint Genome Institute"/>
            <person name="Kuo A."/>
            <person name="Girlanda M."/>
            <person name="Perotto S."/>
            <person name="Kohler A."/>
            <person name="Nagy L.G."/>
            <person name="Floudas D."/>
            <person name="Copeland A."/>
            <person name="Barry K.W."/>
            <person name="Cichocki N."/>
            <person name="Veneault-Fourrey C."/>
            <person name="LaButti K."/>
            <person name="Lindquist E.A."/>
            <person name="Lipzen A."/>
            <person name="Lundell T."/>
            <person name="Morin E."/>
            <person name="Murat C."/>
            <person name="Sun H."/>
            <person name="Tunlid A."/>
            <person name="Henrissat B."/>
            <person name="Grigoriev I.V."/>
            <person name="Hibbett D.S."/>
            <person name="Martin F."/>
            <person name="Nordberg H.P."/>
            <person name="Cantor M.N."/>
            <person name="Hua S.X."/>
        </authorList>
    </citation>
    <scope>NUCLEOTIDE SEQUENCE [LARGE SCALE GENOMIC DNA]</scope>
    <source>
        <strain evidence="2 3">MUT 4182</strain>
    </source>
</reference>
<dbReference type="AlphaFoldDB" id="A0A0C3PZ35"/>
<evidence type="ECO:0000313" key="2">
    <source>
        <dbReference type="EMBL" id="KIO20685.1"/>
    </source>
</evidence>
<sequence length="89" mass="9905">MLLRSHHLSAPRRPLHEAQGSPRASERAFSPYITPSTRSTAEETHGVEQSSTSPYSTFSSCTRTTQVRASKDTELKSFRSSDKRKPSPV</sequence>
<dbReference type="Proteomes" id="UP000054248">
    <property type="component" value="Unassembled WGS sequence"/>
</dbReference>
<name>A0A0C3PZ35_9AGAM</name>
<keyword evidence="3" id="KW-1185">Reference proteome</keyword>
<accession>A0A0C3PZ35</accession>